<dbReference type="GO" id="GO:0045202">
    <property type="term" value="C:synapse"/>
    <property type="evidence" value="ECO:0000318"/>
    <property type="project" value="GO_Central"/>
</dbReference>
<dbReference type="AlphaFoldDB" id="A0A9J7L8B1"/>
<dbReference type="GeneID" id="118416784"/>
<dbReference type="PROSITE" id="PS00236">
    <property type="entry name" value="NEUROTR_ION_CHANNEL"/>
    <property type="match status" value="1"/>
</dbReference>
<dbReference type="CDD" id="cd18997">
    <property type="entry name" value="LGIC_ECD_nAChR"/>
    <property type="match status" value="1"/>
</dbReference>
<evidence type="ECO:0000256" key="3">
    <source>
        <dbReference type="ARBA" id="ARBA00022692"/>
    </source>
</evidence>
<sequence length="465" mass="53083">MASMTMRTFVGFLLLMILLTLMPESIAQDAAVALKASLLTNYDKTLRPVKSASTVVNVDFDVSLRQIIELSEKDQIFRINLWLRVYWNDEYLTWNASEHGGVDSLSIHSSDIWKPDIFLFNNIGEETYGNIEAITDVTVTSTGRVTHLQPTIFISACPVDITRFPFDKQECILEFGSWIYTGNKLNMSFVNPEAERSYVTPNVEWILNGAPMIRKVDIYPCCPEPYVTILLVLQLERRSFYYMFNMVLPCIILMILNVFGFYIPPDSGERLGFFMTILLALVVFLQVLSGSLPKTSTTTPQLGRFFANTIALVGFSCLASIVVIRLSYSGPASRPLPRWLRLLLLRYLARLFCMDTIAEEKHEDEEKAVVYNPFHKENQTNQHRNTTNFELDVSQNLRHIQLKLVRCSREYSAPARPKQEEEADQDEWKMAALVLDRALMFSVGLASIVVCVTLLRRNGQHEDLS</sequence>
<dbReference type="PRINTS" id="PR00254">
    <property type="entry name" value="NICOTINICR"/>
</dbReference>
<dbReference type="GO" id="GO:0022850">
    <property type="term" value="F:serotonin-gated monoatomic cation channel activity"/>
    <property type="evidence" value="ECO:0000318"/>
    <property type="project" value="GO_Central"/>
</dbReference>
<evidence type="ECO:0000256" key="10">
    <source>
        <dbReference type="ARBA" id="ARBA00023180"/>
    </source>
</evidence>
<dbReference type="Gene3D" id="2.70.170.10">
    <property type="entry name" value="Neurotransmitter-gated ion-channel ligand-binding domain"/>
    <property type="match status" value="1"/>
</dbReference>
<reference evidence="17" key="1">
    <citation type="journal article" date="2020" name="Nat. Ecol. Evol.">
        <title>Deeply conserved synteny resolves early events in vertebrate evolution.</title>
        <authorList>
            <person name="Simakov O."/>
            <person name="Marletaz F."/>
            <person name="Yue J.X."/>
            <person name="O'Connell B."/>
            <person name="Jenkins J."/>
            <person name="Brandt A."/>
            <person name="Calef R."/>
            <person name="Tung C.H."/>
            <person name="Huang T.K."/>
            <person name="Schmutz J."/>
            <person name="Satoh N."/>
            <person name="Yu J.K."/>
            <person name="Putnam N.H."/>
            <person name="Green R.E."/>
            <person name="Rokhsar D.S."/>
        </authorList>
    </citation>
    <scope>NUCLEOTIDE SEQUENCE [LARGE SCALE GENOMIC DNA]</scope>
    <source>
        <strain evidence="17">S238N-H82</strain>
    </source>
</reference>
<dbReference type="GO" id="GO:1902495">
    <property type="term" value="C:transmembrane transporter complex"/>
    <property type="evidence" value="ECO:0000318"/>
    <property type="project" value="GO_Central"/>
</dbReference>
<evidence type="ECO:0000256" key="2">
    <source>
        <dbReference type="ARBA" id="ARBA00022475"/>
    </source>
</evidence>
<evidence type="ECO:0000256" key="7">
    <source>
        <dbReference type="ARBA" id="ARBA00023136"/>
    </source>
</evidence>
<comment type="similarity">
    <text evidence="14">Belongs to the ligand-gated ion channel (TC 1.A.9) family.</text>
</comment>
<dbReference type="GO" id="GO:1904315">
    <property type="term" value="F:transmitter-gated monoatomic ion channel activity involved in regulation of postsynaptic membrane potential"/>
    <property type="evidence" value="ECO:0000318"/>
    <property type="project" value="GO_Central"/>
</dbReference>
<dbReference type="InterPro" id="IPR002394">
    <property type="entry name" value="Nicotinic_acetylcholine_rcpt"/>
</dbReference>
<dbReference type="GO" id="GO:0005886">
    <property type="term" value="C:plasma membrane"/>
    <property type="evidence" value="ECO:0000318"/>
    <property type="project" value="GO_Central"/>
</dbReference>
<evidence type="ECO:0000256" key="9">
    <source>
        <dbReference type="ARBA" id="ARBA00023170"/>
    </source>
</evidence>
<accession>A0A9J7L8B1</accession>
<keyword evidence="9" id="KW-0675">Receptor</keyword>
<dbReference type="CDD" id="cd19051">
    <property type="entry name" value="LGIC_TM_cation"/>
    <property type="match status" value="1"/>
</dbReference>
<dbReference type="OrthoDB" id="5975154at2759"/>
<keyword evidence="4 14" id="KW-1133">Transmembrane helix</keyword>
<dbReference type="GO" id="GO:0034220">
    <property type="term" value="P:monoatomic ion transmembrane transport"/>
    <property type="evidence" value="ECO:0000318"/>
    <property type="project" value="GO_Central"/>
</dbReference>
<protein>
    <submittedName>
        <fullName evidence="18">Neuronal acetylcholine receptor subunit alpha-10-like</fullName>
    </submittedName>
</protein>
<keyword evidence="2" id="KW-1003">Cell membrane</keyword>
<evidence type="ECO:0000256" key="13">
    <source>
        <dbReference type="ARBA" id="ARBA00034099"/>
    </source>
</evidence>
<feature type="transmembrane region" description="Helical" evidence="14">
    <location>
        <begin position="305"/>
        <end position="328"/>
    </location>
</feature>
<feature type="domain" description="Neurotransmitter-gated ion-channel ligand-binding" evidence="15">
    <location>
        <begin position="34"/>
        <end position="238"/>
    </location>
</feature>
<feature type="transmembrane region" description="Helical" evidence="14">
    <location>
        <begin position="438"/>
        <end position="455"/>
    </location>
</feature>
<evidence type="ECO:0000256" key="8">
    <source>
        <dbReference type="ARBA" id="ARBA00023157"/>
    </source>
</evidence>
<dbReference type="SUPFAM" id="SSF63712">
    <property type="entry name" value="Nicotinic receptor ligand binding domain-like"/>
    <property type="match status" value="1"/>
</dbReference>
<keyword evidence="7 14" id="KW-0472">Membrane</keyword>
<proteinExistence type="inferred from homology"/>
<dbReference type="GO" id="GO:0007268">
    <property type="term" value="P:chemical synaptic transmission"/>
    <property type="evidence" value="ECO:0000318"/>
    <property type="project" value="GO_Central"/>
</dbReference>
<comment type="subcellular location">
    <subcellularLocation>
        <location evidence="13">Synaptic cell membrane</location>
        <topology evidence="13">Multi-pass membrane protein</topology>
    </subcellularLocation>
</comment>
<dbReference type="GO" id="GO:0043005">
    <property type="term" value="C:neuron projection"/>
    <property type="evidence" value="ECO:0000318"/>
    <property type="project" value="GO_Central"/>
</dbReference>
<evidence type="ECO:0000256" key="11">
    <source>
        <dbReference type="ARBA" id="ARBA00023286"/>
    </source>
</evidence>
<dbReference type="InterPro" id="IPR038050">
    <property type="entry name" value="Neuro_actylchol_rec"/>
</dbReference>
<feature type="domain" description="Neurotransmitter-gated ion-channel transmembrane" evidence="16">
    <location>
        <begin position="247"/>
        <end position="451"/>
    </location>
</feature>
<dbReference type="FunFam" id="2.70.170.10:FF:000030">
    <property type="entry name" value="AcetylCholine Receptor"/>
    <property type="match status" value="1"/>
</dbReference>
<dbReference type="Proteomes" id="UP000001554">
    <property type="component" value="Chromosome 5"/>
</dbReference>
<dbReference type="RefSeq" id="XP_035677922.1">
    <property type="nucleotide sequence ID" value="XM_035822029.1"/>
</dbReference>
<dbReference type="GO" id="GO:0045211">
    <property type="term" value="C:postsynaptic membrane"/>
    <property type="evidence" value="ECO:0007669"/>
    <property type="project" value="InterPro"/>
</dbReference>
<dbReference type="GO" id="GO:0022848">
    <property type="term" value="F:acetylcholine-gated monoatomic cation-selective channel activity"/>
    <property type="evidence" value="ECO:0007669"/>
    <property type="project" value="InterPro"/>
</dbReference>
<evidence type="ECO:0000256" key="5">
    <source>
        <dbReference type="ARBA" id="ARBA00023018"/>
    </source>
</evidence>
<dbReference type="GO" id="GO:0042391">
    <property type="term" value="P:regulation of membrane potential"/>
    <property type="evidence" value="ECO:0000318"/>
    <property type="project" value="GO_Central"/>
</dbReference>
<reference evidence="18" key="2">
    <citation type="submission" date="2025-08" db="UniProtKB">
        <authorList>
            <consortium name="RefSeq"/>
        </authorList>
    </citation>
    <scope>IDENTIFICATION</scope>
    <source>
        <strain evidence="18">S238N-H82</strain>
        <tissue evidence="18">Testes</tissue>
    </source>
</reference>
<feature type="transmembrane region" description="Helical" evidence="14">
    <location>
        <begin position="271"/>
        <end position="293"/>
    </location>
</feature>
<evidence type="ECO:0000259" key="16">
    <source>
        <dbReference type="Pfam" id="PF02932"/>
    </source>
</evidence>
<evidence type="ECO:0000313" key="18">
    <source>
        <dbReference type="RefSeq" id="XP_035677922.1"/>
    </source>
</evidence>
<keyword evidence="11" id="KW-1071">Ligand-gated ion channel</keyword>
<dbReference type="Pfam" id="PF02931">
    <property type="entry name" value="Neur_chan_LBD"/>
    <property type="match status" value="1"/>
</dbReference>
<keyword evidence="14" id="KW-0732">Signal</keyword>
<keyword evidence="10" id="KW-0325">Glycoprotein</keyword>
<feature type="signal peptide" evidence="14">
    <location>
        <begin position="1"/>
        <end position="27"/>
    </location>
</feature>
<dbReference type="NCBIfam" id="TIGR00860">
    <property type="entry name" value="LIC"/>
    <property type="match status" value="1"/>
</dbReference>
<evidence type="ECO:0000256" key="12">
    <source>
        <dbReference type="ARBA" id="ARBA00023303"/>
    </source>
</evidence>
<evidence type="ECO:0000256" key="14">
    <source>
        <dbReference type="RuleBase" id="RU000687"/>
    </source>
</evidence>
<dbReference type="InterPro" id="IPR006029">
    <property type="entry name" value="Neurotrans-gated_channel_TM"/>
</dbReference>
<evidence type="ECO:0000256" key="1">
    <source>
        <dbReference type="ARBA" id="ARBA00022448"/>
    </source>
</evidence>
<dbReference type="PANTHER" id="PTHR18945">
    <property type="entry name" value="NEUROTRANSMITTER GATED ION CHANNEL"/>
    <property type="match status" value="1"/>
</dbReference>
<dbReference type="Gene3D" id="1.20.58.390">
    <property type="entry name" value="Neurotransmitter-gated ion-channel transmembrane domain"/>
    <property type="match status" value="1"/>
</dbReference>
<dbReference type="InterPro" id="IPR036734">
    <property type="entry name" value="Neur_chan_lig-bd_sf"/>
</dbReference>
<feature type="chain" id="PRO_5039963325" evidence="14">
    <location>
        <begin position="28"/>
        <end position="465"/>
    </location>
</feature>
<dbReference type="InterPro" id="IPR036719">
    <property type="entry name" value="Neuro-gated_channel_TM_sf"/>
</dbReference>
<keyword evidence="17" id="KW-1185">Reference proteome</keyword>
<dbReference type="InterPro" id="IPR018000">
    <property type="entry name" value="Neurotransmitter_ion_chnl_CS"/>
</dbReference>
<keyword evidence="8" id="KW-1015">Disulfide bond</keyword>
<evidence type="ECO:0000313" key="17">
    <source>
        <dbReference type="Proteomes" id="UP000001554"/>
    </source>
</evidence>
<evidence type="ECO:0000259" key="15">
    <source>
        <dbReference type="Pfam" id="PF02931"/>
    </source>
</evidence>
<dbReference type="SUPFAM" id="SSF90112">
    <property type="entry name" value="Neurotransmitter-gated ion-channel transmembrane pore"/>
    <property type="match status" value="1"/>
</dbReference>
<dbReference type="FunFam" id="1.20.58.390:FF:000088">
    <property type="entry name" value="Uncharacterized protein"/>
    <property type="match status" value="1"/>
</dbReference>
<keyword evidence="1 14" id="KW-0813">Transport</keyword>
<keyword evidence="12 14" id="KW-0407">Ion channel</keyword>
<dbReference type="Pfam" id="PF02932">
    <property type="entry name" value="Neur_chan_memb"/>
    <property type="match status" value="1"/>
</dbReference>
<dbReference type="PRINTS" id="PR00252">
    <property type="entry name" value="NRIONCHANNEL"/>
</dbReference>
<keyword evidence="3 14" id="KW-0812">Transmembrane</keyword>
<keyword evidence="6 14" id="KW-0406">Ion transport</keyword>
<evidence type="ECO:0000256" key="4">
    <source>
        <dbReference type="ARBA" id="ARBA00022989"/>
    </source>
</evidence>
<gene>
    <name evidence="18" type="primary">LOC118416784</name>
</gene>
<dbReference type="InterPro" id="IPR006201">
    <property type="entry name" value="Neur_channel"/>
</dbReference>
<name>A0A9J7L8B1_BRAFL</name>
<dbReference type="KEGG" id="bfo:118416784"/>
<evidence type="ECO:0000256" key="6">
    <source>
        <dbReference type="ARBA" id="ARBA00023065"/>
    </source>
</evidence>
<dbReference type="GO" id="GO:0005231">
    <property type="term" value="F:excitatory extracellular ligand-gated monoatomic ion channel activity"/>
    <property type="evidence" value="ECO:0000318"/>
    <property type="project" value="GO_Central"/>
</dbReference>
<dbReference type="InterPro" id="IPR006202">
    <property type="entry name" value="Neur_chan_lig-bd"/>
</dbReference>
<organism evidence="17 18">
    <name type="scientific">Branchiostoma floridae</name>
    <name type="common">Florida lancelet</name>
    <name type="synonym">Amphioxus</name>
    <dbReference type="NCBI Taxonomy" id="7739"/>
    <lineage>
        <taxon>Eukaryota</taxon>
        <taxon>Metazoa</taxon>
        <taxon>Chordata</taxon>
        <taxon>Cephalochordata</taxon>
        <taxon>Leptocardii</taxon>
        <taxon>Amphioxiformes</taxon>
        <taxon>Branchiostomatidae</taxon>
        <taxon>Branchiostoma</taxon>
    </lineage>
</organism>
<feature type="transmembrane region" description="Helical" evidence="14">
    <location>
        <begin position="240"/>
        <end position="259"/>
    </location>
</feature>
<keyword evidence="5" id="KW-0770">Synapse</keyword>
<dbReference type="OMA" id="MLIFIDN"/>